<sequence>MMVQRGGACSDDSKVGDKELKVANKQWADVVCWREVVDDMVGVGNDFDGMTSGLWGIATAVTSINGWFFSFFFLAARLVKSDEVLMGKEDGNRWPAGGDPGVFAGRL</sequence>
<protein>
    <submittedName>
        <fullName evidence="2">Uncharacterized protein</fullName>
    </submittedName>
</protein>
<accession>A0A9Q0QVN3</accession>
<proteinExistence type="predicted"/>
<evidence type="ECO:0000256" key="1">
    <source>
        <dbReference type="SAM" id="Phobius"/>
    </source>
</evidence>
<reference evidence="2" key="1">
    <citation type="journal article" date="2023" name="Plant J.">
        <title>The genome of the king protea, Protea cynaroides.</title>
        <authorList>
            <person name="Chang J."/>
            <person name="Duong T.A."/>
            <person name="Schoeman C."/>
            <person name="Ma X."/>
            <person name="Roodt D."/>
            <person name="Barker N."/>
            <person name="Li Z."/>
            <person name="Van de Peer Y."/>
            <person name="Mizrachi E."/>
        </authorList>
    </citation>
    <scope>NUCLEOTIDE SEQUENCE</scope>
    <source>
        <tissue evidence="2">Young leaves</tissue>
    </source>
</reference>
<feature type="transmembrane region" description="Helical" evidence="1">
    <location>
        <begin position="54"/>
        <end position="76"/>
    </location>
</feature>
<keyword evidence="1" id="KW-1133">Transmembrane helix</keyword>
<evidence type="ECO:0000313" key="3">
    <source>
        <dbReference type="Proteomes" id="UP001141806"/>
    </source>
</evidence>
<dbReference type="AlphaFoldDB" id="A0A9Q0QVN3"/>
<dbReference type="EMBL" id="JAMYWD010000004">
    <property type="protein sequence ID" value="KAJ4973485.1"/>
    <property type="molecule type" value="Genomic_DNA"/>
</dbReference>
<keyword evidence="1" id="KW-0812">Transmembrane</keyword>
<organism evidence="2 3">
    <name type="scientific">Protea cynaroides</name>
    <dbReference type="NCBI Taxonomy" id="273540"/>
    <lineage>
        <taxon>Eukaryota</taxon>
        <taxon>Viridiplantae</taxon>
        <taxon>Streptophyta</taxon>
        <taxon>Embryophyta</taxon>
        <taxon>Tracheophyta</taxon>
        <taxon>Spermatophyta</taxon>
        <taxon>Magnoliopsida</taxon>
        <taxon>Proteales</taxon>
        <taxon>Proteaceae</taxon>
        <taxon>Protea</taxon>
    </lineage>
</organism>
<keyword evidence="1" id="KW-0472">Membrane</keyword>
<gene>
    <name evidence="2" type="ORF">NE237_006659</name>
</gene>
<dbReference type="Proteomes" id="UP001141806">
    <property type="component" value="Unassembled WGS sequence"/>
</dbReference>
<keyword evidence="3" id="KW-1185">Reference proteome</keyword>
<evidence type="ECO:0000313" key="2">
    <source>
        <dbReference type="EMBL" id="KAJ4973485.1"/>
    </source>
</evidence>
<comment type="caution">
    <text evidence="2">The sequence shown here is derived from an EMBL/GenBank/DDBJ whole genome shotgun (WGS) entry which is preliminary data.</text>
</comment>
<name>A0A9Q0QVN3_9MAGN</name>